<reference evidence="1 2" key="1">
    <citation type="submission" date="2016-10" db="EMBL/GenBank/DDBJ databases">
        <title>Comparative genome analysis of multiple Pseudomonas spp. focuses on biocontrol and plant growth promoting traits.</title>
        <authorList>
            <person name="Tao X.-Y."/>
            <person name="Taylor C.G."/>
        </authorList>
    </citation>
    <scope>NUCLEOTIDE SEQUENCE [LARGE SCALE GENOMIC DNA]</scope>
    <source>
        <strain evidence="1 2">36C6</strain>
    </source>
</reference>
<comment type="caution">
    <text evidence="1">The sequence shown here is derived from an EMBL/GenBank/DDBJ whole genome shotgun (WGS) entry which is preliminary data.</text>
</comment>
<dbReference type="InterPro" id="IPR010260">
    <property type="entry name" value="AlpA"/>
</dbReference>
<accession>A0A423HVZ8</accession>
<evidence type="ECO:0000313" key="2">
    <source>
        <dbReference type="Proteomes" id="UP000284002"/>
    </source>
</evidence>
<dbReference type="Proteomes" id="UP000284002">
    <property type="component" value="Unassembled WGS sequence"/>
</dbReference>
<dbReference type="InterPro" id="IPR009061">
    <property type="entry name" value="DNA-bd_dom_put_sf"/>
</dbReference>
<dbReference type="Gene3D" id="1.10.238.160">
    <property type="match status" value="1"/>
</dbReference>
<dbReference type="Pfam" id="PF05930">
    <property type="entry name" value="Phage_AlpA"/>
    <property type="match status" value="1"/>
</dbReference>
<evidence type="ECO:0000313" key="1">
    <source>
        <dbReference type="EMBL" id="RON17363.1"/>
    </source>
</evidence>
<gene>
    <name evidence="1" type="ORF">BK662_07510</name>
</gene>
<dbReference type="EMBL" id="MOBM01000011">
    <property type="protein sequence ID" value="RON17363.1"/>
    <property type="molecule type" value="Genomic_DNA"/>
</dbReference>
<dbReference type="SUPFAM" id="SSF46955">
    <property type="entry name" value="Putative DNA-binding domain"/>
    <property type="match status" value="1"/>
</dbReference>
<dbReference type="AlphaFoldDB" id="A0A423HVZ8"/>
<proteinExistence type="predicted"/>
<protein>
    <recommendedName>
        <fullName evidence="3">AlpA family phage regulatory protein</fullName>
    </recommendedName>
</protein>
<evidence type="ECO:0008006" key="3">
    <source>
        <dbReference type="Google" id="ProtNLM"/>
    </source>
</evidence>
<sequence length="63" mass="7105">MTIDFTLMMMNKKQVCAALGVSPVTLWRWVCADHFPKPIQLGPRRVAWRSSAVEAFLVKTEAA</sequence>
<organism evidence="1 2">
    <name type="scientific">Pseudomonas frederiksbergensis</name>
    <dbReference type="NCBI Taxonomy" id="104087"/>
    <lineage>
        <taxon>Bacteria</taxon>
        <taxon>Pseudomonadati</taxon>
        <taxon>Pseudomonadota</taxon>
        <taxon>Gammaproteobacteria</taxon>
        <taxon>Pseudomonadales</taxon>
        <taxon>Pseudomonadaceae</taxon>
        <taxon>Pseudomonas</taxon>
    </lineage>
</organism>
<name>A0A423HVZ8_9PSED</name>